<sequence length="533" mass="56787">MSASIALSNLAWSTPEGHPVLSGLTLSFTTERTGLVGRNGVGKTALLKLISGERQPRSGTVTINGSLGFLHQAVQPRPGETIADLFGIAPALALLARAERGEATMEELGDADWLLESRLAEALATVELDVPPETPLAALSGGQRTRAGLAALIFAEPDFILLDEPTNNLDRDGRRAVIDLLHGWRAGAIVVSHDRELLETMDAIVELTSLGATRYGGNWSLYRERKALELAAARHDLADAEKRVADAARDAQKMAERKARKDAGGRRKATKGDMPRILLGTRKNRAEATGGTNARLAERQRDDAQSTAASLRGRIEVLQPLTVVLPPTGLPTGRTVLRIDGLGFGHDAARPLFRDLPLTVTGPERIAVTGPNGSGKSSLLALIAGRLRPQAGSVRVMVDMAMLDQQVDLLDPSSSIRDNYRRLHPGADENACRTALARFMFRADAALQQVATLSGGQMLRAGLACALGGTAPPQLLILDEPTNHLDIDSIEAVEAGLRAYDGALIVVSHDEAFLEAIGITRRIRLGGGNGIDE</sequence>
<dbReference type="PANTHER" id="PTHR19211">
    <property type="entry name" value="ATP-BINDING TRANSPORT PROTEIN-RELATED"/>
    <property type="match status" value="1"/>
</dbReference>
<keyword evidence="3" id="KW-0067">ATP-binding</keyword>
<dbReference type="InterPro" id="IPR003593">
    <property type="entry name" value="AAA+_ATPase"/>
</dbReference>
<dbReference type="PROSITE" id="PS50893">
    <property type="entry name" value="ABC_TRANSPORTER_2"/>
    <property type="match status" value="2"/>
</dbReference>
<keyword evidence="7" id="KW-1185">Reference proteome</keyword>
<organism evidence="6 7">
    <name type="scientific">Edaphosphingomonas fennica</name>
    <dbReference type="NCBI Taxonomy" id="114404"/>
    <lineage>
        <taxon>Bacteria</taxon>
        <taxon>Pseudomonadati</taxon>
        <taxon>Pseudomonadota</taxon>
        <taxon>Alphaproteobacteria</taxon>
        <taxon>Sphingomonadales</taxon>
        <taxon>Rhizorhabdaceae</taxon>
        <taxon>Edaphosphingomonas</taxon>
    </lineage>
</organism>
<feature type="region of interest" description="Disordered" evidence="4">
    <location>
        <begin position="251"/>
        <end position="308"/>
    </location>
</feature>
<feature type="domain" description="ABC transporter" evidence="5">
    <location>
        <begin position="5"/>
        <end position="235"/>
    </location>
</feature>
<dbReference type="EMBL" id="PHHF01000076">
    <property type="protein sequence ID" value="PTD17130.1"/>
    <property type="molecule type" value="Genomic_DNA"/>
</dbReference>
<keyword evidence="1" id="KW-0677">Repeat</keyword>
<comment type="caution">
    <text evidence="6">The sequence shown here is derived from an EMBL/GenBank/DDBJ whole genome shotgun (WGS) entry which is preliminary data.</text>
</comment>
<dbReference type="CDD" id="cd03221">
    <property type="entry name" value="ABCF_EF-3"/>
    <property type="match status" value="1"/>
</dbReference>
<dbReference type="FunFam" id="3.40.50.300:FF:001320">
    <property type="entry name" value="Heme ABC transporter ATP-binding protein"/>
    <property type="match status" value="1"/>
</dbReference>
<dbReference type="InterPro" id="IPR027417">
    <property type="entry name" value="P-loop_NTPase"/>
</dbReference>
<evidence type="ECO:0000259" key="5">
    <source>
        <dbReference type="PROSITE" id="PS50893"/>
    </source>
</evidence>
<dbReference type="Pfam" id="PF00005">
    <property type="entry name" value="ABC_tran"/>
    <property type="match status" value="2"/>
</dbReference>
<dbReference type="Gene3D" id="3.40.50.300">
    <property type="entry name" value="P-loop containing nucleotide triphosphate hydrolases"/>
    <property type="match status" value="2"/>
</dbReference>
<dbReference type="Proteomes" id="UP000241206">
    <property type="component" value="Unassembled WGS sequence"/>
</dbReference>
<dbReference type="GO" id="GO:0005524">
    <property type="term" value="F:ATP binding"/>
    <property type="evidence" value="ECO:0007669"/>
    <property type="project" value="UniProtKB-KW"/>
</dbReference>
<dbReference type="InterPro" id="IPR050611">
    <property type="entry name" value="ABCF"/>
</dbReference>
<evidence type="ECO:0000313" key="7">
    <source>
        <dbReference type="Proteomes" id="UP000241206"/>
    </source>
</evidence>
<feature type="domain" description="ABC transporter" evidence="5">
    <location>
        <begin position="337"/>
        <end position="533"/>
    </location>
</feature>
<dbReference type="InterPro" id="IPR003439">
    <property type="entry name" value="ABC_transporter-like_ATP-bd"/>
</dbReference>
<name>A0A2T4HMW3_9SPHN</name>
<dbReference type="SMART" id="SM00382">
    <property type="entry name" value="AAA"/>
    <property type="match status" value="2"/>
</dbReference>
<accession>A0A2T4HMW3</accession>
<dbReference type="GO" id="GO:0016887">
    <property type="term" value="F:ATP hydrolysis activity"/>
    <property type="evidence" value="ECO:0007669"/>
    <property type="project" value="InterPro"/>
</dbReference>
<evidence type="ECO:0000256" key="2">
    <source>
        <dbReference type="ARBA" id="ARBA00022741"/>
    </source>
</evidence>
<evidence type="ECO:0000256" key="3">
    <source>
        <dbReference type="ARBA" id="ARBA00022840"/>
    </source>
</evidence>
<dbReference type="SUPFAM" id="SSF52540">
    <property type="entry name" value="P-loop containing nucleoside triphosphate hydrolases"/>
    <property type="match status" value="2"/>
</dbReference>
<protein>
    <submittedName>
        <fullName evidence="6">ABC transporter</fullName>
    </submittedName>
</protein>
<gene>
    <name evidence="6" type="ORF">CV103_19225</name>
</gene>
<keyword evidence="2" id="KW-0547">Nucleotide-binding</keyword>
<feature type="compositionally biased region" description="Basic and acidic residues" evidence="4">
    <location>
        <begin position="251"/>
        <end position="274"/>
    </location>
</feature>
<dbReference type="InterPro" id="IPR017871">
    <property type="entry name" value="ABC_transporter-like_CS"/>
</dbReference>
<proteinExistence type="predicted"/>
<evidence type="ECO:0000256" key="1">
    <source>
        <dbReference type="ARBA" id="ARBA00022737"/>
    </source>
</evidence>
<dbReference type="FunFam" id="3.40.50.300:FF:000597">
    <property type="entry name" value="ABC transporter ATP-binding protein"/>
    <property type="match status" value="1"/>
</dbReference>
<dbReference type="PANTHER" id="PTHR19211:SF6">
    <property type="entry name" value="BLL7188 PROTEIN"/>
    <property type="match status" value="1"/>
</dbReference>
<evidence type="ECO:0000256" key="4">
    <source>
        <dbReference type="SAM" id="MobiDB-lite"/>
    </source>
</evidence>
<dbReference type="PROSITE" id="PS00211">
    <property type="entry name" value="ABC_TRANSPORTER_1"/>
    <property type="match status" value="1"/>
</dbReference>
<reference evidence="6 7" key="1">
    <citation type="submission" date="2017-11" db="EMBL/GenBank/DDBJ databases">
        <title>Sphingomonas oleivorans sp. nov., isolated from oil-contaminated soil.</title>
        <authorList>
            <person name="Wang L."/>
            <person name="Chen L."/>
        </authorList>
    </citation>
    <scope>NUCLEOTIDE SEQUENCE [LARGE SCALE GENOMIC DNA]</scope>
    <source>
        <strain evidence="6 7">K101</strain>
    </source>
</reference>
<dbReference type="AlphaFoldDB" id="A0A2T4HMW3"/>
<evidence type="ECO:0000313" key="6">
    <source>
        <dbReference type="EMBL" id="PTD17130.1"/>
    </source>
</evidence>
<dbReference type="RefSeq" id="WP_107395828.1">
    <property type="nucleotide sequence ID" value="NZ_PHHF01000076.1"/>
</dbReference>